<feature type="domain" description="MobA-like NTP transferase" evidence="1">
    <location>
        <begin position="12"/>
        <end position="182"/>
    </location>
</feature>
<evidence type="ECO:0000313" key="2">
    <source>
        <dbReference type="EMBL" id="AEP13359.1"/>
    </source>
</evidence>
<dbReference type="OrthoDB" id="285216at2"/>
<dbReference type="InterPro" id="IPR029044">
    <property type="entry name" value="Nucleotide-diphossugar_trans"/>
</dbReference>
<dbReference type="HOGENOM" id="CLU_061980_2_0_0"/>
<dbReference type="PANTHER" id="PTHR43777:SF1">
    <property type="entry name" value="MOLYBDENUM COFACTOR CYTIDYLYLTRANSFERASE"/>
    <property type="match status" value="1"/>
</dbReference>
<dbReference type="Gene3D" id="3.90.550.10">
    <property type="entry name" value="Spore Coat Polysaccharide Biosynthesis Protein SpsA, Chain A"/>
    <property type="match status" value="1"/>
</dbReference>
<evidence type="ECO:0000313" key="3">
    <source>
        <dbReference type="Proteomes" id="UP000006791"/>
    </source>
</evidence>
<gene>
    <name evidence="2" type="ordered locus">Cabther_B0357</name>
</gene>
<organism evidence="2 3">
    <name type="scientific">Chloracidobacterium thermophilum (strain B)</name>
    <dbReference type="NCBI Taxonomy" id="981222"/>
    <lineage>
        <taxon>Bacteria</taxon>
        <taxon>Pseudomonadati</taxon>
        <taxon>Acidobacteriota</taxon>
        <taxon>Terriglobia</taxon>
        <taxon>Terriglobales</taxon>
        <taxon>Acidobacteriaceae</taxon>
        <taxon>Chloracidobacterium</taxon>
    </lineage>
</organism>
<dbReference type="CDD" id="cd04182">
    <property type="entry name" value="GT_2_like_f"/>
    <property type="match status" value="1"/>
</dbReference>
<name>G2LL04_CHLTF</name>
<dbReference type="Pfam" id="PF12804">
    <property type="entry name" value="NTP_transf_3"/>
    <property type="match status" value="1"/>
</dbReference>
<evidence type="ECO:0000259" key="1">
    <source>
        <dbReference type="Pfam" id="PF12804"/>
    </source>
</evidence>
<protein>
    <submittedName>
        <fullName evidence="2">Putative MobA-related protein</fullName>
    </submittedName>
</protein>
<accession>G2LL04</accession>
<dbReference type="InterPro" id="IPR025877">
    <property type="entry name" value="MobA-like_NTP_Trfase"/>
</dbReference>
<dbReference type="SUPFAM" id="SSF53448">
    <property type="entry name" value="Nucleotide-diphospho-sugar transferases"/>
    <property type="match status" value="1"/>
</dbReference>
<dbReference type="GO" id="GO:0016779">
    <property type="term" value="F:nucleotidyltransferase activity"/>
    <property type="evidence" value="ECO:0007669"/>
    <property type="project" value="UniProtKB-ARBA"/>
</dbReference>
<reference evidence="2 3" key="1">
    <citation type="journal article" date="2012" name="Environ. Microbiol.">
        <title>Complete genome of Candidatus Chloracidobacterium thermophilum, a chlorophyll-based photoheterotroph belonging to the phylum Acidobacteria.</title>
        <authorList>
            <person name="Garcia Costas A.M."/>
            <person name="Liu Z."/>
            <person name="Tomsho L.P."/>
            <person name="Schuster S.C."/>
            <person name="Ward D.M."/>
            <person name="Bryant D.A."/>
        </authorList>
    </citation>
    <scope>NUCLEOTIDE SEQUENCE [LARGE SCALE GENOMIC DNA]</scope>
    <source>
        <strain evidence="2 3">B</strain>
    </source>
</reference>
<proteinExistence type="predicted"/>
<dbReference type="PANTHER" id="PTHR43777">
    <property type="entry name" value="MOLYBDENUM COFACTOR CYTIDYLYLTRANSFERASE"/>
    <property type="match status" value="1"/>
</dbReference>
<dbReference type="Proteomes" id="UP000006791">
    <property type="component" value="Chromosome 2"/>
</dbReference>
<dbReference type="EMBL" id="CP002515">
    <property type="protein sequence ID" value="AEP13359.1"/>
    <property type="molecule type" value="Genomic_DNA"/>
</dbReference>
<dbReference type="RefSeq" id="WP_014101097.1">
    <property type="nucleotide sequence ID" value="NC_016025.1"/>
</dbReference>
<dbReference type="STRING" id="981222.Cabther_B0357"/>
<sequence>MSVAPGRFPSAAILLAGGAARRMGGRPKLLLSIDGESLLQRAIRLARAVQAAPILVVLGGHAESYRAHLADADSGPDVQLIDNPQWAEGLGASLRCGVAALPPNRPPEATFFVLAPDQPLVSVTQLHRLQDALRDHPEATAAACDYAGTPGVPVLFRYVWRHRLLEAHGDIGARRYLQEYRHEVTTLPFPEGACDIDTDEDYAAFLRR</sequence>
<dbReference type="KEGG" id="ctm:Cabther_B0357"/>
<dbReference type="AlphaFoldDB" id="G2LL04"/>
<keyword evidence="3" id="KW-1185">Reference proteome</keyword>